<dbReference type="InterPro" id="IPR036388">
    <property type="entry name" value="WH-like_DNA-bd_sf"/>
</dbReference>
<evidence type="ECO:0000259" key="5">
    <source>
        <dbReference type="PROSITE" id="PS50949"/>
    </source>
</evidence>
<feature type="region of interest" description="Disordered" evidence="4">
    <location>
        <begin position="1"/>
        <end position="29"/>
    </location>
</feature>
<keyword evidence="2" id="KW-0238">DNA-binding</keyword>
<evidence type="ECO:0000256" key="3">
    <source>
        <dbReference type="ARBA" id="ARBA00023163"/>
    </source>
</evidence>
<dbReference type="PANTHER" id="PTHR43537:SF45">
    <property type="entry name" value="GNTR FAMILY REGULATORY PROTEIN"/>
    <property type="match status" value="1"/>
</dbReference>
<dbReference type="Pfam" id="PF00392">
    <property type="entry name" value="GntR"/>
    <property type="match status" value="1"/>
</dbReference>
<gene>
    <name evidence="6" type="ORF">SAMN02982917_6426</name>
</gene>
<dbReference type="InterPro" id="IPR008920">
    <property type="entry name" value="TF_FadR/GntR_C"/>
</dbReference>
<evidence type="ECO:0000256" key="2">
    <source>
        <dbReference type="ARBA" id="ARBA00023125"/>
    </source>
</evidence>
<dbReference type="AlphaFoldDB" id="A0A1X7HKR4"/>
<accession>A0A1X7HKR4</accession>
<dbReference type="SMART" id="SM00345">
    <property type="entry name" value="HTH_GNTR"/>
    <property type="match status" value="1"/>
</dbReference>
<dbReference type="RefSeq" id="WP_085091272.1">
    <property type="nucleotide sequence ID" value="NZ_FXAK01000009.1"/>
</dbReference>
<dbReference type="Pfam" id="PF07729">
    <property type="entry name" value="FCD"/>
    <property type="match status" value="1"/>
</dbReference>
<dbReference type="PROSITE" id="PS50949">
    <property type="entry name" value="HTH_GNTR"/>
    <property type="match status" value="1"/>
</dbReference>
<dbReference type="GO" id="GO:0003677">
    <property type="term" value="F:DNA binding"/>
    <property type="evidence" value="ECO:0007669"/>
    <property type="project" value="UniProtKB-KW"/>
</dbReference>
<evidence type="ECO:0000313" key="6">
    <source>
        <dbReference type="EMBL" id="SMF88509.1"/>
    </source>
</evidence>
<dbReference type="InterPro" id="IPR011711">
    <property type="entry name" value="GntR_C"/>
</dbReference>
<feature type="domain" description="HTH gntR-type" evidence="5">
    <location>
        <begin position="39"/>
        <end position="106"/>
    </location>
</feature>
<dbReference type="InterPro" id="IPR000524">
    <property type="entry name" value="Tscrpt_reg_HTH_GntR"/>
</dbReference>
<evidence type="ECO:0000313" key="7">
    <source>
        <dbReference type="Proteomes" id="UP000192936"/>
    </source>
</evidence>
<dbReference type="Proteomes" id="UP000192936">
    <property type="component" value="Unassembled WGS sequence"/>
</dbReference>
<reference evidence="6 7" key="1">
    <citation type="submission" date="2017-04" db="EMBL/GenBank/DDBJ databases">
        <authorList>
            <person name="Afonso C.L."/>
            <person name="Miller P.J."/>
            <person name="Scott M.A."/>
            <person name="Spackman E."/>
            <person name="Goraichik I."/>
            <person name="Dimitrov K.M."/>
            <person name="Suarez D.L."/>
            <person name="Swayne D.E."/>
        </authorList>
    </citation>
    <scope>NUCLEOTIDE SEQUENCE [LARGE SCALE GENOMIC DNA]</scope>
    <source>
        <strain evidence="6 7">A2P</strain>
    </source>
</reference>
<dbReference type="CDD" id="cd07377">
    <property type="entry name" value="WHTH_GntR"/>
    <property type="match status" value="1"/>
</dbReference>
<keyword evidence="1" id="KW-0805">Transcription regulation</keyword>
<dbReference type="Gene3D" id="1.20.120.530">
    <property type="entry name" value="GntR ligand-binding domain-like"/>
    <property type="match status" value="1"/>
</dbReference>
<dbReference type="PRINTS" id="PR00035">
    <property type="entry name" value="HTHGNTR"/>
</dbReference>
<proteinExistence type="predicted"/>
<dbReference type="EMBL" id="FXAK01000009">
    <property type="protein sequence ID" value="SMF88509.1"/>
    <property type="molecule type" value="Genomic_DNA"/>
</dbReference>
<name>A0A1X7HKR4_9PROT</name>
<dbReference type="SUPFAM" id="SSF48008">
    <property type="entry name" value="GntR ligand-binding domain-like"/>
    <property type="match status" value="1"/>
</dbReference>
<dbReference type="GO" id="GO:0003700">
    <property type="term" value="F:DNA-binding transcription factor activity"/>
    <property type="evidence" value="ECO:0007669"/>
    <property type="project" value="InterPro"/>
</dbReference>
<organism evidence="6 7">
    <name type="scientific">Azospirillum oryzae</name>
    <dbReference type="NCBI Taxonomy" id="286727"/>
    <lineage>
        <taxon>Bacteria</taxon>
        <taxon>Pseudomonadati</taxon>
        <taxon>Pseudomonadota</taxon>
        <taxon>Alphaproteobacteria</taxon>
        <taxon>Rhodospirillales</taxon>
        <taxon>Azospirillaceae</taxon>
        <taxon>Azospirillum</taxon>
    </lineage>
</organism>
<dbReference type="SMART" id="SM00895">
    <property type="entry name" value="FCD"/>
    <property type="match status" value="1"/>
</dbReference>
<dbReference type="SUPFAM" id="SSF46785">
    <property type="entry name" value="Winged helix' DNA-binding domain"/>
    <property type="match status" value="1"/>
</dbReference>
<evidence type="ECO:0000256" key="1">
    <source>
        <dbReference type="ARBA" id="ARBA00023015"/>
    </source>
</evidence>
<dbReference type="PANTHER" id="PTHR43537">
    <property type="entry name" value="TRANSCRIPTIONAL REGULATOR, GNTR FAMILY"/>
    <property type="match status" value="1"/>
</dbReference>
<sequence>MRVLDRTGLEPAAGDGGDRVTGPASQQMGQQAGAQIEAGSMADQAYAAIEELIVSGTLPPRSFVSEKQISTQLGIGRTPVREALKRLEMDGMVTIVPSRGIMVTEVDVKLQLYVLDVRRELERLIARRAARYALPAERERCRAIAGEMLEAARNGDGMRFMHLDQEVNQLLDQSARNPVATQTIRPLRSLSRRFWFQNCHAHIGSLEDGAKTHADLMLAIHRGDAEEAAAASDRLMAYVEAYARETLRYPFDGPAPQ</sequence>
<dbReference type="Gene3D" id="1.10.10.10">
    <property type="entry name" value="Winged helix-like DNA-binding domain superfamily/Winged helix DNA-binding domain"/>
    <property type="match status" value="1"/>
</dbReference>
<dbReference type="OrthoDB" id="9806293at2"/>
<dbReference type="STRING" id="286727.SAMN02982917_6426"/>
<evidence type="ECO:0000256" key="4">
    <source>
        <dbReference type="SAM" id="MobiDB-lite"/>
    </source>
</evidence>
<protein>
    <submittedName>
        <fullName evidence="6">Transcriptional regulator, GntR family</fullName>
    </submittedName>
</protein>
<dbReference type="InterPro" id="IPR036390">
    <property type="entry name" value="WH_DNA-bd_sf"/>
</dbReference>
<keyword evidence="3" id="KW-0804">Transcription</keyword>